<evidence type="ECO:0000256" key="4">
    <source>
        <dbReference type="ARBA" id="ARBA00022448"/>
    </source>
</evidence>
<keyword evidence="10 13" id="KW-0496">Mitochondrion</keyword>
<evidence type="ECO:0000256" key="14">
    <source>
        <dbReference type="SAM" id="Phobius"/>
    </source>
</evidence>
<dbReference type="InterPro" id="IPR001421">
    <property type="entry name" value="ATP8_metazoa"/>
</dbReference>
<gene>
    <name evidence="15" type="primary">atp8</name>
</gene>
<keyword evidence="9 13" id="KW-0406">Ion transport</keyword>
<accession>A0A977TPS4</accession>
<evidence type="ECO:0000256" key="10">
    <source>
        <dbReference type="ARBA" id="ARBA00023128"/>
    </source>
</evidence>
<feature type="transmembrane region" description="Helical" evidence="14">
    <location>
        <begin position="12"/>
        <end position="32"/>
    </location>
</feature>
<dbReference type="GO" id="GO:0031966">
    <property type="term" value="C:mitochondrial membrane"/>
    <property type="evidence" value="ECO:0007669"/>
    <property type="project" value="UniProtKB-SubCell"/>
</dbReference>
<dbReference type="EMBL" id="OL690415">
    <property type="protein sequence ID" value="UXX49955.1"/>
    <property type="molecule type" value="Genomic_DNA"/>
</dbReference>
<keyword evidence="11 14" id="KW-0472">Membrane</keyword>
<dbReference type="AlphaFoldDB" id="A0A977TPS4"/>
<evidence type="ECO:0000256" key="11">
    <source>
        <dbReference type="ARBA" id="ARBA00023136"/>
    </source>
</evidence>
<evidence type="ECO:0000256" key="1">
    <source>
        <dbReference type="ARBA" id="ARBA00004304"/>
    </source>
</evidence>
<evidence type="ECO:0000256" key="5">
    <source>
        <dbReference type="ARBA" id="ARBA00022547"/>
    </source>
</evidence>
<keyword evidence="6 13" id="KW-0812">Transmembrane</keyword>
<comment type="similarity">
    <text evidence="2 13">Belongs to the ATPase protein 8 family.</text>
</comment>
<organism evidence="15">
    <name type="scientific">Chrysotus sp</name>
    <dbReference type="NCBI Taxonomy" id="2908774"/>
    <lineage>
        <taxon>Eukaryota</taxon>
        <taxon>Metazoa</taxon>
        <taxon>Ecdysozoa</taxon>
        <taxon>Arthropoda</taxon>
        <taxon>Hexapoda</taxon>
        <taxon>Insecta</taxon>
        <taxon>Pterygota</taxon>
        <taxon>Neoptera</taxon>
        <taxon>Endopterygota</taxon>
        <taxon>Diptera</taxon>
        <taxon>Brachycera</taxon>
        <taxon>Muscomorpha</taxon>
        <taxon>Empidoidea</taxon>
        <taxon>Dolichopodidae</taxon>
        <taxon>Diaphorinae</taxon>
        <taxon>Chrysotus</taxon>
    </lineage>
</organism>
<keyword evidence="8 14" id="KW-1133">Transmembrane helix</keyword>
<evidence type="ECO:0000256" key="3">
    <source>
        <dbReference type="ARBA" id="ARBA00011291"/>
    </source>
</evidence>
<keyword evidence="5 13" id="KW-0138">CF(0)</keyword>
<keyword evidence="4 13" id="KW-0813">Transport</keyword>
<dbReference type="GO" id="GO:0045259">
    <property type="term" value="C:proton-transporting ATP synthase complex"/>
    <property type="evidence" value="ECO:0007669"/>
    <property type="project" value="UniProtKB-KW"/>
</dbReference>
<evidence type="ECO:0000256" key="7">
    <source>
        <dbReference type="ARBA" id="ARBA00022781"/>
    </source>
</evidence>
<comment type="function">
    <text evidence="12">Mitochondrial membrane ATP synthase (F(1)F(0) ATP synthase or Complex V) produces ATP from ADP in the presence of a proton gradient across the membrane which is generated by electron transport complexes of the respiratory chain. F-type ATPases consist of two structural domains, F(1) - containing the extramembraneous catalytic core and F(0) - containing the membrane proton channel, linked together by a central stalk and a peripheral stalk. During catalysis, ATP synthesis in the catalytic domain of F(1) is coupled via a rotary mechanism of the central stalk subunits to proton translocation. Part of the complex F(0) domain. Minor subunit located with subunit a in the membrane.</text>
</comment>
<name>A0A977TPS4_9MUSC</name>
<reference evidence="15" key="1">
    <citation type="submission" date="2021-12" db="EMBL/GenBank/DDBJ databases">
        <title>Six mitochondrial genomes and phylogenomics illuminates the evolutionary history of Dolichopodidae.</title>
        <authorList>
            <person name="Qilemoge Q."/>
        </authorList>
    </citation>
    <scope>NUCLEOTIDE SEQUENCE</scope>
</reference>
<comment type="subunit">
    <text evidence="3">F-type ATPases have 2 components, CF(1) - the catalytic core - and CF(0) - the membrane proton channel.</text>
</comment>
<evidence type="ECO:0000256" key="8">
    <source>
        <dbReference type="ARBA" id="ARBA00022989"/>
    </source>
</evidence>
<dbReference type="Pfam" id="PF00895">
    <property type="entry name" value="ATP-synt_8"/>
    <property type="match status" value="1"/>
</dbReference>
<evidence type="ECO:0000256" key="9">
    <source>
        <dbReference type="ARBA" id="ARBA00023065"/>
    </source>
</evidence>
<keyword evidence="7 13" id="KW-0375">Hydrogen ion transport</keyword>
<comment type="subcellular location">
    <subcellularLocation>
        <location evidence="1 13">Mitochondrion membrane</location>
        <topology evidence="1 13">Single-pass membrane protein</topology>
    </subcellularLocation>
</comment>
<dbReference type="GO" id="GO:0015986">
    <property type="term" value="P:proton motive force-driven ATP synthesis"/>
    <property type="evidence" value="ECO:0007669"/>
    <property type="project" value="InterPro"/>
</dbReference>
<sequence>MPQMAPLSWLSLYIIFTITFIVFCILNYYVNIPMSPSHSTKMMKSTNTLNWKW</sequence>
<evidence type="ECO:0000256" key="12">
    <source>
        <dbReference type="ARBA" id="ARBA00024864"/>
    </source>
</evidence>
<evidence type="ECO:0000256" key="2">
    <source>
        <dbReference type="ARBA" id="ARBA00008892"/>
    </source>
</evidence>
<evidence type="ECO:0000313" key="15">
    <source>
        <dbReference type="EMBL" id="UXX49955.1"/>
    </source>
</evidence>
<proteinExistence type="inferred from homology"/>
<evidence type="ECO:0000256" key="13">
    <source>
        <dbReference type="RuleBase" id="RU003661"/>
    </source>
</evidence>
<protein>
    <recommendedName>
        <fullName evidence="13">ATP synthase complex subunit 8</fullName>
    </recommendedName>
</protein>
<evidence type="ECO:0000256" key="6">
    <source>
        <dbReference type="ARBA" id="ARBA00022692"/>
    </source>
</evidence>
<geneLocation type="mitochondrion" evidence="15"/>
<dbReference type="GO" id="GO:0015078">
    <property type="term" value="F:proton transmembrane transporter activity"/>
    <property type="evidence" value="ECO:0007669"/>
    <property type="project" value="InterPro"/>
</dbReference>